<feature type="region of interest" description="Disordered" evidence="1">
    <location>
        <begin position="73"/>
        <end position="103"/>
    </location>
</feature>
<gene>
    <name evidence="3" type="ORF">D9613_002280</name>
</gene>
<dbReference type="InterPro" id="IPR050302">
    <property type="entry name" value="Rab_GAP_TBC_domain"/>
</dbReference>
<feature type="compositionally biased region" description="Low complexity" evidence="1">
    <location>
        <begin position="1"/>
        <end position="13"/>
    </location>
</feature>
<dbReference type="AlphaFoldDB" id="A0A8H4R5V7"/>
<feature type="compositionally biased region" description="Low complexity" evidence="1">
    <location>
        <begin position="168"/>
        <end position="186"/>
    </location>
</feature>
<feature type="region of interest" description="Disordered" evidence="1">
    <location>
        <begin position="408"/>
        <end position="427"/>
    </location>
</feature>
<dbReference type="Gene3D" id="1.10.8.270">
    <property type="entry name" value="putative rabgap domain of human tbc1 domain family member 14 like domains"/>
    <property type="match status" value="1"/>
</dbReference>
<dbReference type="GO" id="GO:0031267">
    <property type="term" value="F:small GTPase binding"/>
    <property type="evidence" value="ECO:0007669"/>
    <property type="project" value="TreeGrafter"/>
</dbReference>
<comment type="caution">
    <text evidence="3">The sequence shown here is derived from an EMBL/GenBank/DDBJ whole genome shotgun (WGS) entry which is preliminary data.</text>
</comment>
<evidence type="ECO:0000256" key="1">
    <source>
        <dbReference type="SAM" id="MobiDB-lite"/>
    </source>
</evidence>
<reference evidence="3 4" key="1">
    <citation type="submission" date="2019-12" db="EMBL/GenBank/DDBJ databases">
        <authorList>
            <person name="Floudas D."/>
            <person name="Bentzer J."/>
            <person name="Ahren D."/>
            <person name="Johansson T."/>
            <person name="Persson P."/>
            <person name="Tunlid A."/>
        </authorList>
    </citation>
    <scope>NUCLEOTIDE SEQUENCE [LARGE SCALE GENOMIC DNA]</scope>
    <source>
        <strain evidence="3 4">CBS 102.39</strain>
    </source>
</reference>
<feature type="compositionally biased region" description="Polar residues" evidence="1">
    <location>
        <begin position="276"/>
        <end position="299"/>
    </location>
</feature>
<evidence type="ECO:0000313" key="3">
    <source>
        <dbReference type="EMBL" id="KAF4623296.1"/>
    </source>
</evidence>
<feature type="compositionally biased region" description="Low complexity" evidence="1">
    <location>
        <begin position="237"/>
        <end position="260"/>
    </location>
</feature>
<dbReference type="Pfam" id="PF00566">
    <property type="entry name" value="RabGAP-TBC"/>
    <property type="match status" value="1"/>
</dbReference>
<feature type="compositionally biased region" description="Polar residues" evidence="1">
    <location>
        <begin position="74"/>
        <end position="83"/>
    </location>
</feature>
<evidence type="ECO:0000313" key="4">
    <source>
        <dbReference type="Proteomes" id="UP000521872"/>
    </source>
</evidence>
<dbReference type="InterPro" id="IPR035969">
    <property type="entry name" value="Rab-GAP_TBC_sf"/>
</dbReference>
<protein>
    <recommendedName>
        <fullName evidence="2">Rab-GAP TBC domain-containing protein</fullName>
    </recommendedName>
</protein>
<feature type="compositionally biased region" description="Basic and acidic residues" evidence="1">
    <location>
        <begin position="46"/>
        <end position="55"/>
    </location>
</feature>
<feature type="compositionally biased region" description="Polar residues" evidence="1">
    <location>
        <begin position="202"/>
        <end position="235"/>
    </location>
</feature>
<feature type="region of interest" description="Disordered" evidence="1">
    <location>
        <begin position="1"/>
        <end position="55"/>
    </location>
</feature>
<feature type="region of interest" description="Disordered" evidence="1">
    <location>
        <begin position="115"/>
        <end position="305"/>
    </location>
</feature>
<sequence length="749" mass="82777">MDDPTTTPTLCLLPPTPLKFEIPIPPLPHHRPSSSTMSTKSHRMSARRESPPPRESADAIFSIYSMYADEQAHSSRASTSYAAPQQDLGLGLGNGSGDLDQRRISAPTVRARLSLPFEEEEESDLAYYSPEPEQATVIPPAPPPVSDKPYLQLNGMVGINNSPRGSLATNSSSSARPPSSYATPSSLRAQSDLFEDSRLARTASNQRKSDLSASSKDFTRRSGSPHSYSRRTPSPKQQPSLRDLPPLPPSSQATPSATPSATPPRQPSPSFGLLTPKTSMKLNGKRNSPQTTGSPSSKVSLVPSEGEDVDGFHVRNTYAQLEASGVKGDGYEEGVERTRARVGTSRTSQLQAEAALGDGQEKKKDLDEKEIQLLRNVDRYGFFSVVSHDRLIRLNAAPLLKKLSTVPAGPPTASPNAPTVSSLPAASVPPKEASRIQKWTNMLVPQKPQPGGNVEGWRIRTSKEGKLRERTYKGIPDRWRRAAWDLLMSRYSGATSRAYANLAVEYRDGLEKPSTYDVQIDLDVPRTISGHIMFRTRYGAGQRSLFHVLHSFSQKCPSCGYVQGMGPIAATLLCYYEPERVYAALVILHDSYKLHDVFNAGFPGMLEAIYVQERIMQMTMPAVYDAFKKHMISTTSYATKWYITLFANSVPFQTQLRLWDVFLLEGYDLFIAVAVAIVWVYRDHITSSSANFETILSLLSSFFVPEDENALMFWVESTLGDKKLRANMAKWRQDWKVLVREGKDGAALL</sequence>
<evidence type="ECO:0000259" key="2">
    <source>
        <dbReference type="PROSITE" id="PS50086"/>
    </source>
</evidence>
<accession>A0A8H4R5V7</accession>
<proteinExistence type="predicted"/>
<dbReference type="GO" id="GO:0005096">
    <property type="term" value="F:GTPase activator activity"/>
    <property type="evidence" value="ECO:0007669"/>
    <property type="project" value="TreeGrafter"/>
</dbReference>
<dbReference type="FunFam" id="1.10.8.270:FF:000023">
    <property type="entry name" value="TBC domain-containing protein C1778.09"/>
    <property type="match status" value="1"/>
</dbReference>
<feature type="domain" description="Rab-GAP TBC" evidence="2">
    <location>
        <begin position="474"/>
        <end position="666"/>
    </location>
</feature>
<dbReference type="EMBL" id="JAACJL010000001">
    <property type="protein sequence ID" value="KAF4623296.1"/>
    <property type="molecule type" value="Genomic_DNA"/>
</dbReference>
<dbReference type="Proteomes" id="UP000521872">
    <property type="component" value="Unassembled WGS sequence"/>
</dbReference>
<dbReference type="PANTHER" id="PTHR47219">
    <property type="entry name" value="RAB GTPASE-ACTIVATING PROTEIN 1-LIKE"/>
    <property type="match status" value="1"/>
</dbReference>
<feature type="region of interest" description="Disordered" evidence="1">
    <location>
        <begin position="338"/>
        <end position="363"/>
    </location>
</feature>
<dbReference type="PANTHER" id="PTHR47219:SF9">
    <property type="entry name" value="GTPASE ACTIVATING PROTEIN AND CENTROSOME-ASSOCIATED, ISOFORM B"/>
    <property type="match status" value="1"/>
</dbReference>
<feature type="compositionally biased region" description="Polar residues" evidence="1">
    <location>
        <begin position="414"/>
        <end position="424"/>
    </location>
</feature>
<dbReference type="Gene3D" id="1.10.472.80">
    <property type="entry name" value="Ypt/Rab-GAP domain of gyp1p, domain 3"/>
    <property type="match status" value="1"/>
</dbReference>
<name>A0A8H4R5V7_9AGAR</name>
<dbReference type="PROSITE" id="PS50086">
    <property type="entry name" value="TBC_RABGAP"/>
    <property type="match status" value="1"/>
</dbReference>
<organism evidence="3 4">
    <name type="scientific">Agrocybe pediades</name>
    <dbReference type="NCBI Taxonomy" id="84607"/>
    <lineage>
        <taxon>Eukaryota</taxon>
        <taxon>Fungi</taxon>
        <taxon>Dikarya</taxon>
        <taxon>Basidiomycota</taxon>
        <taxon>Agaricomycotina</taxon>
        <taxon>Agaricomycetes</taxon>
        <taxon>Agaricomycetidae</taxon>
        <taxon>Agaricales</taxon>
        <taxon>Agaricineae</taxon>
        <taxon>Strophariaceae</taxon>
        <taxon>Agrocybe</taxon>
    </lineage>
</organism>
<dbReference type="SUPFAM" id="SSF47923">
    <property type="entry name" value="Ypt/Rab-GAP domain of gyp1p"/>
    <property type="match status" value="2"/>
</dbReference>
<keyword evidence="4" id="KW-1185">Reference proteome</keyword>
<dbReference type="SMART" id="SM00164">
    <property type="entry name" value="TBC"/>
    <property type="match status" value="1"/>
</dbReference>
<dbReference type="InterPro" id="IPR000195">
    <property type="entry name" value="Rab-GAP-TBC_dom"/>
</dbReference>